<dbReference type="EMBL" id="ML735216">
    <property type="protein sequence ID" value="KAE8396109.1"/>
    <property type="molecule type" value="Genomic_DNA"/>
</dbReference>
<dbReference type="OrthoDB" id="4424523at2759"/>
<protein>
    <submittedName>
        <fullName evidence="1">Uncharacterized protein</fullName>
    </submittedName>
</protein>
<sequence length="207" mass="25080">MAFAYPWLPSHLRGLYDFLRFQESTWGFTIYRTTYTQQSDAAFPQIIDLITSYIKYKFYREFSDLQERNPDKVDKTVFDELWACYRPRIIDDTQFNDASIDFLRSHFESWVEKRNMRDRFPSYRMFIVIDEESFQTLLDAPNAEESVAWQRTNHFVKVIEAWPDNDPPFEGWMKCSLSGLWDLWPVMQDGDYMRMSYMMMRGVRDVY</sequence>
<gene>
    <name evidence="1" type="ORF">BDV23DRAFT_144346</name>
</gene>
<dbReference type="AlphaFoldDB" id="A0A5N7CQC8"/>
<dbReference type="Proteomes" id="UP000326877">
    <property type="component" value="Unassembled WGS sequence"/>
</dbReference>
<accession>A0A5N7CQC8</accession>
<evidence type="ECO:0000313" key="1">
    <source>
        <dbReference type="EMBL" id="KAE8396109.1"/>
    </source>
</evidence>
<organism evidence="1">
    <name type="scientific">Petromyces alliaceus</name>
    <name type="common">Aspergillus alliaceus</name>
    <dbReference type="NCBI Taxonomy" id="209559"/>
    <lineage>
        <taxon>Eukaryota</taxon>
        <taxon>Fungi</taxon>
        <taxon>Dikarya</taxon>
        <taxon>Ascomycota</taxon>
        <taxon>Pezizomycotina</taxon>
        <taxon>Eurotiomycetes</taxon>
        <taxon>Eurotiomycetidae</taxon>
        <taxon>Eurotiales</taxon>
        <taxon>Aspergillaceae</taxon>
        <taxon>Aspergillus</taxon>
        <taxon>Aspergillus subgen. Circumdati</taxon>
    </lineage>
</organism>
<proteinExistence type="predicted"/>
<reference evidence="1" key="1">
    <citation type="submission" date="2019-04" db="EMBL/GenBank/DDBJ databases">
        <title>Friends and foes A comparative genomics studyof 23 Aspergillus species from section Flavi.</title>
        <authorList>
            <consortium name="DOE Joint Genome Institute"/>
            <person name="Kjaerbolling I."/>
            <person name="Vesth T."/>
            <person name="Frisvad J.C."/>
            <person name="Nybo J.L."/>
            <person name="Theobald S."/>
            <person name="Kildgaard S."/>
            <person name="Isbrandt T."/>
            <person name="Kuo A."/>
            <person name="Sato A."/>
            <person name="Lyhne E.K."/>
            <person name="Kogle M.E."/>
            <person name="Wiebenga A."/>
            <person name="Kun R.S."/>
            <person name="Lubbers R.J."/>
            <person name="Makela M.R."/>
            <person name="Barry K."/>
            <person name="Chovatia M."/>
            <person name="Clum A."/>
            <person name="Daum C."/>
            <person name="Haridas S."/>
            <person name="He G."/>
            <person name="LaButti K."/>
            <person name="Lipzen A."/>
            <person name="Mondo S."/>
            <person name="Riley R."/>
            <person name="Salamov A."/>
            <person name="Simmons B.A."/>
            <person name="Magnuson J.K."/>
            <person name="Henrissat B."/>
            <person name="Mortensen U.H."/>
            <person name="Larsen T.O."/>
            <person name="Devries R.P."/>
            <person name="Grigoriev I.V."/>
            <person name="Machida M."/>
            <person name="Baker S.E."/>
            <person name="Andersen M.R."/>
        </authorList>
    </citation>
    <scope>NUCLEOTIDE SEQUENCE [LARGE SCALE GENOMIC DNA]</scope>
    <source>
        <strain evidence="1">IBT 14317</strain>
    </source>
</reference>
<name>A0A5N7CQC8_PETAA</name>